<protein>
    <submittedName>
        <fullName evidence="1">Uncharacterized protein</fullName>
    </submittedName>
</protein>
<dbReference type="AlphaFoldDB" id="A0A516SFU9"/>
<dbReference type="RefSeq" id="WP_144278434.1">
    <property type="nucleotide sequence ID" value="NZ_CP041730.1"/>
</dbReference>
<evidence type="ECO:0000313" key="2">
    <source>
        <dbReference type="Proteomes" id="UP000317550"/>
    </source>
</evidence>
<proteinExistence type="predicted"/>
<sequence length="177" mass="18926">MERIGALGFSLGGYTVLELASARTDRQAFFRFCQSPAADATCHPPEIDIPGAKSMGLNESAPATQASLARSGNSFRDPRIRAAFVMAPALGQAFQPHDLADISIPLAIVAGDADTTVPIASNASWYAKHIPQAQYELVQGGAGHYAFINVACRLQWLGWRRSAATPQAWIAKRCIAV</sequence>
<dbReference type="Proteomes" id="UP000317550">
    <property type="component" value="Chromosome"/>
</dbReference>
<dbReference type="OrthoDB" id="9765647at2"/>
<evidence type="ECO:0000313" key="1">
    <source>
        <dbReference type="EMBL" id="QDQ27041.1"/>
    </source>
</evidence>
<accession>A0A516SFU9</accession>
<dbReference type="EMBL" id="CP041730">
    <property type="protein sequence ID" value="QDQ27041.1"/>
    <property type="molecule type" value="Genomic_DNA"/>
</dbReference>
<dbReference type="SUPFAM" id="SSF53474">
    <property type="entry name" value="alpha/beta-Hydrolases"/>
    <property type="match status" value="1"/>
</dbReference>
<dbReference type="KEGG" id="cari:FNU76_12090"/>
<keyword evidence="2" id="KW-1185">Reference proteome</keyword>
<organism evidence="1 2">
    <name type="scientific">Chitinimonas arctica</name>
    <dbReference type="NCBI Taxonomy" id="2594795"/>
    <lineage>
        <taxon>Bacteria</taxon>
        <taxon>Pseudomonadati</taxon>
        <taxon>Pseudomonadota</taxon>
        <taxon>Betaproteobacteria</taxon>
        <taxon>Neisseriales</taxon>
        <taxon>Chitinibacteraceae</taxon>
        <taxon>Chitinimonas</taxon>
    </lineage>
</organism>
<name>A0A516SFU9_9NEIS</name>
<reference evidence="2" key="1">
    <citation type="submission" date="2019-07" db="EMBL/GenBank/DDBJ databases">
        <title>Chitinimonas sp. nov., isolated from Ny-Alesund, arctica soil.</title>
        <authorList>
            <person name="Xu Q."/>
            <person name="Peng F."/>
        </authorList>
    </citation>
    <scope>NUCLEOTIDE SEQUENCE [LARGE SCALE GENOMIC DNA]</scope>
    <source>
        <strain evidence="2">R3-44</strain>
    </source>
</reference>
<dbReference type="Gene3D" id="3.40.50.1820">
    <property type="entry name" value="alpha/beta hydrolase"/>
    <property type="match status" value="1"/>
</dbReference>
<dbReference type="InterPro" id="IPR029058">
    <property type="entry name" value="AB_hydrolase_fold"/>
</dbReference>
<gene>
    <name evidence="1" type="ORF">FNU76_12090</name>
</gene>